<keyword evidence="7" id="KW-0067">ATP-binding</keyword>
<dbReference type="Gene3D" id="3.30.450.20">
    <property type="entry name" value="PAS domain"/>
    <property type="match status" value="1"/>
</dbReference>
<evidence type="ECO:0000256" key="4">
    <source>
        <dbReference type="ARBA" id="ARBA00022679"/>
    </source>
</evidence>
<evidence type="ECO:0000256" key="9">
    <source>
        <dbReference type="SAM" id="Phobius"/>
    </source>
</evidence>
<protein>
    <recommendedName>
        <fullName evidence="2">histidine kinase</fullName>
        <ecNumber evidence="2">2.7.13.3</ecNumber>
    </recommendedName>
</protein>
<keyword evidence="3" id="KW-0597">Phosphoprotein</keyword>
<evidence type="ECO:0000259" key="10">
    <source>
        <dbReference type="PROSITE" id="PS50109"/>
    </source>
</evidence>
<dbReference type="InterPro" id="IPR003661">
    <property type="entry name" value="HisK_dim/P_dom"/>
</dbReference>
<keyword evidence="9" id="KW-0812">Transmembrane</keyword>
<dbReference type="PRINTS" id="PR00344">
    <property type="entry name" value="BCTRLSENSOR"/>
</dbReference>
<feature type="transmembrane region" description="Helical" evidence="9">
    <location>
        <begin position="12"/>
        <end position="31"/>
    </location>
</feature>
<accession>A0A832G6V0</accession>
<dbReference type="SMART" id="SM00388">
    <property type="entry name" value="HisKA"/>
    <property type="match status" value="1"/>
</dbReference>
<dbReference type="InterPro" id="IPR013767">
    <property type="entry name" value="PAS_fold"/>
</dbReference>
<dbReference type="GO" id="GO:0005524">
    <property type="term" value="F:ATP binding"/>
    <property type="evidence" value="ECO:0007669"/>
    <property type="project" value="UniProtKB-KW"/>
</dbReference>
<keyword evidence="6" id="KW-0418">Kinase</keyword>
<comment type="catalytic activity">
    <reaction evidence="1">
        <text>ATP + protein L-histidine = ADP + protein N-phospho-L-histidine.</text>
        <dbReference type="EC" id="2.7.13.3"/>
    </reaction>
</comment>
<keyword evidence="5" id="KW-0547">Nucleotide-binding</keyword>
<dbReference type="SMART" id="SM00387">
    <property type="entry name" value="HATPase_c"/>
    <property type="match status" value="1"/>
</dbReference>
<dbReference type="Gene3D" id="1.10.287.130">
    <property type="match status" value="1"/>
</dbReference>
<keyword evidence="4" id="KW-0808">Transferase</keyword>
<dbReference type="Pfam" id="PF00989">
    <property type="entry name" value="PAS"/>
    <property type="match status" value="1"/>
</dbReference>
<evidence type="ECO:0000256" key="8">
    <source>
        <dbReference type="ARBA" id="ARBA00023012"/>
    </source>
</evidence>
<dbReference type="InterPro" id="IPR004358">
    <property type="entry name" value="Sig_transdc_His_kin-like_C"/>
</dbReference>
<gene>
    <name evidence="11" type="ORF">ENS56_07255</name>
</gene>
<dbReference type="AlphaFoldDB" id="A0A832G6V0"/>
<dbReference type="PANTHER" id="PTHR43065:SF10">
    <property type="entry name" value="PEROXIDE STRESS-ACTIVATED HISTIDINE KINASE MAK3"/>
    <property type="match status" value="1"/>
</dbReference>
<dbReference type="SUPFAM" id="SSF55785">
    <property type="entry name" value="PYP-like sensor domain (PAS domain)"/>
    <property type="match status" value="1"/>
</dbReference>
<dbReference type="Gene3D" id="3.30.565.10">
    <property type="entry name" value="Histidine kinase-like ATPase, C-terminal domain"/>
    <property type="match status" value="1"/>
</dbReference>
<evidence type="ECO:0000256" key="3">
    <source>
        <dbReference type="ARBA" id="ARBA00022553"/>
    </source>
</evidence>
<proteinExistence type="predicted"/>
<dbReference type="PANTHER" id="PTHR43065">
    <property type="entry name" value="SENSOR HISTIDINE KINASE"/>
    <property type="match status" value="1"/>
</dbReference>
<comment type="caution">
    <text evidence="11">The sequence shown here is derived from an EMBL/GenBank/DDBJ whole genome shotgun (WGS) entry which is preliminary data.</text>
</comment>
<dbReference type="NCBIfam" id="TIGR00229">
    <property type="entry name" value="sensory_box"/>
    <property type="match status" value="1"/>
</dbReference>
<keyword evidence="9" id="KW-1133">Transmembrane helix</keyword>
<dbReference type="InterPro" id="IPR036097">
    <property type="entry name" value="HisK_dim/P_sf"/>
</dbReference>
<dbReference type="SMART" id="SM00091">
    <property type="entry name" value="PAS"/>
    <property type="match status" value="1"/>
</dbReference>
<evidence type="ECO:0000256" key="5">
    <source>
        <dbReference type="ARBA" id="ARBA00022741"/>
    </source>
</evidence>
<sequence>MKFQIKLPPKAIISISAIIALVMIVSSYIELNQSKKEIYQLLYEHSSSLLQSIVISSANTLNSSFEIEDLITERLLNNARLIRKLDSLNALNRDELIKIAKRNSLYRVNVFDKRGNRILSNRIPEPDHIHGEENINRYDELAPILNGETDELVIGLKKAEFSDGERFAVAVARANNKGAIVVNMDAKDFLDFRKKIGIGIILQGISNHHGIEYIILQDSLGILAASEKIDSVESISESPFLKNALTSDSVLSRIIKLSDHEVYEVIKRFMLEDELVGIYRVGLSLEDVRNVEARMIRRLIIISLILAAISIIVLSIIFTNQNLKSISDEYKRFKTFASSVLTNMSEAVIVFDISGKISFINSSAERLFEIKFDKLPDKKLSDINKAVEELFLNKIQQKEQKYFEAELTVGSINKIILCSISELTEDSDRKEYIAVMKDITETKALEEESKRNEKLSAMGQLASGVAHEIRNPINAIGMIAQRLNKEFKPTDNQEEYIKITELLRSEVNRINKIITQFLNYAKPLDLKIDYVNTKSFFEEIYQLFLPQAKQKNIKFIKQGEDNLSVRFDSDLIKQSLMNIIQNAFDAVGENGVVELKYYKSYNNLIIEISDNGIGIPSDQQKKIFDLYFTTKKDGNGLGLSIAQKIIHQHNGTITVSSKQNQGTTFKIHLPI</sequence>
<reference evidence="11" key="1">
    <citation type="journal article" date="2020" name="mSystems">
        <title>Genome- and Community-Level Interaction Insights into Carbon Utilization and Element Cycling Functions of Hydrothermarchaeota in Hydrothermal Sediment.</title>
        <authorList>
            <person name="Zhou Z."/>
            <person name="Liu Y."/>
            <person name="Xu W."/>
            <person name="Pan J."/>
            <person name="Luo Z.H."/>
            <person name="Li M."/>
        </authorList>
    </citation>
    <scope>NUCLEOTIDE SEQUENCE [LARGE SCALE GENOMIC DNA]</scope>
    <source>
        <strain evidence="11">SpSt-500</strain>
    </source>
</reference>
<dbReference type="CDD" id="cd00130">
    <property type="entry name" value="PAS"/>
    <property type="match status" value="1"/>
</dbReference>
<keyword evidence="9" id="KW-0472">Membrane</keyword>
<dbReference type="SUPFAM" id="SSF55874">
    <property type="entry name" value="ATPase domain of HSP90 chaperone/DNA topoisomerase II/histidine kinase"/>
    <property type="match status" value="1"/>
</dbReference>
<dbReference type="InterPro" id="IPR003594">
    <property type="entry name" value="HATPase_dom"/>
</dbReference>
<dbReference type="GO" id="GO:0006355">
    <property type="term" value="P:regulation of DNA-templated transcription"/>
    <property type="evidence" value="ECO:0007669"/>
    <property type="project" value="InterPro"/>
</dbReference>
<feature type="domain" description="Histidine kinase" evidence="10">
    <location>
        <begin position="464"/>
        <end position="671"/>
    </location>
</feature>
<evidence type="ECO:0000256" key="6">
    <source>
        <dbReference type="ARBA" id="ARBA00022777"/>
    </source>
</evidence>
<evidence type="ECO:0000313" key="11">
    <source>
        <dbReference type="EMBL" id="HGT47815.1"/>
    </source>
</evidence>
<evidence type="ECO:0000256" key="2">
    <source>
        <dbReference type="ARBA" id="ARBA00012438"/>
    </source>
</evidence>
<dbReference type="EC" id="2.7.13.3" evidence="2"/>
<dbReference type="InterPro" id="IPR000014">
    <property type="entry name" value="PAS"/>
</dbReference>
<dbReference type="InterPro" id="IPR035965">
    <property type="entry name" value="PAS-like_dom_sf"/>
</dbReference>
<dbReference type="Pfam" id="PF02518">
    <property type="entry name" value="HATPase_c"/>
    <property type="match status" value="1"/>
</dbReference>
<evidence type="ECO:0000256" key="7">
    <source>
        <dbReference type="ARBA" id="ARBA00022840"/>
    </source>
</evidence>
<dbReference type="CDD" id="cd00082">
    <property type="entry name" value="HisKA"/>
    <property type="match status" value="1"/>
</dbReference>
<dbReference type="InterPro" id="IPR036890">
    <property type="entry name" value="HATPase_C_sf"/>
</dbReference>
<dbReference type="SUPFAM" id="SSF47384">
    <property type="entry name" value="Homodimeric domain of signal transducing histidine kinase"/>
    <property type="match status" value="1"/>
</dbReference>
<dbReference type="Pfam" id="PF00512">
    <property type="entry name" value="HisKA"/>
    <property type="match status" value="1"/>
</dbReference>
<dbReference type="EMBL" id="DSVI01000008">
    <property type="protein sequence ID" value="HGT47815.1"/>
    <property type="molecule type" value="Genomic_DNA"/>
</dbReference>
<dbReference type="GO" id="GO:0000155">
    <property type="term" value="F:phosphorelay sensor kinase activity"/>
    <property type="evidence" value="ECO:0007669"/>
    <property type="project" value="InterPro"/>
</dbReference>
<dbReference type="InterPro" id="IPR005467">
    <property type="entry name" value="His_kinase_dom"/>
</dbReference>
<feature type="transmembrane region" description="Helical" evidence="9">
    <location>
        <begin position="299"/>
        <end position="318"/>
    </location>
</feature>
<organism evidence="11">
    <name type="scientific">Ignavibacterium album</name>
    <dbReference type="NCBI Taxonomy" id="591197"/>
    <lineage>
        <taxon>Bacteria</taxon>
        <taxon>Pseudomonadati</taxon>
        <taxon>Ignavibacteriota</taxon>
        <taxon>Ignavibacteria</taxon>
        <taxon>Ignavibacteriales</taxon>
        <taxon>Ignavibacteriaceae</taxon>
        <taxon>Ignavibacterium</taxon>
    </lineage>
</organism>
<evidence type="ECO:0000256" key="1">
    <source>
        <dbReference type="ARBA" id="ARBA00000085"/>
    </source>
</evidence>
<dbReference type="PROSITE" id="PS50109">
    <property type="entry name" value="HIS_KIN"/>
    <property type="match status" value="1"/>
</dbReference>
<name>A0A832G6V0_9BACT</name>
<keyword evidence="8" id="KW-0902">Two-component regulatory system</keyword>